<dbReference type="FunFam" id="3.80.10.10:FF:000400">
    <property type="entry name" value="Nuclear pore complex protein NUP107"/>
    <property type="match status" value="1"/>
</dbReference>
<feature type="domain" description="Disease resistance R13L4/SHOC-2-like LRR" evidence="6">
    <location>
        <begin position="47"/>
        <end position="158"/>
    </location>
</feature>
<dbReference type="PROSITE" id="PS51450">
    <property type="entry name" value="LRR"/>
    <property type="match status" value="1"/>
</dbReference>
<dbReference type="Pfam" id="PF00560">
    <property type="entry name" value="LRR_1"/>
    <property type="match status" value="2"/>
</dbReference>
<dbReference type="PANTHER" id="PTHR48064">
    <property type="entry name" value="OS01G0750400 PROTEIN"/>
    <property type="match status" value="1"/>
</dbReference>
<evidence type="ECO:0000259" key="6">
    <source>
        <dbReference type="Pfam" id="PF23598"/>
    </source>
</evidence>
<dbReference type="GO" id="GO:0016020">
    <property type="term" value="C:membrane"/>
    <property type="evidence" value="ECO:0007669"/>
    <property type="project" value="UniProtKB-SubCell"/>
</dbReference>
<dbReference type="InterPro" id="IPR032675">
    <property type="entry name" value="LRR_dom_sf"/>
</dbReference>
<dbReference type="AlphaFoldDB" id="A0AAD8GWF9"/>
<reference evidence="7" key="2">
    <citation type="submission" date="2023-05" db="EMBL/GenBank/DDBJ databases">
        <authorList>
            <person name="Schelkunov M.I."/>
        </authorList>
    </citation>
    <scope>NUCLEOTIDE SEQUENCE</scope>
    <source>
        <strain evidence="7">Hsosn_3</strain>
        <tissue evidence="7">Leaf</tissue>
    </source>
</reference>
<dbReference type="GO" id="GO:0016301">
    <property type="term" value="F:kinase activity"/>
    <property type="evidence" value="ECO:0007669"/>
    <property type="project" value="UniProtKB-KW"/>
</dbReference>
<evidence type="ECO:0000256" key="3">
    <source>
        <dbReference type="ARBA" id="ARBA00022729"/>
    </source>
</evidence>
<keyword evidence="5" id="KW-0472">Membrane</keyword>
<dbReference type="Pfam" id="PF23598">
    <property type="entry name" value="LRR_14"/>
    <property type="match status" value="1"/>
</dbReference>
<protein>
    <submittedName>
        <fullName evidence="7">Leucine-rich repeat receptor-like protein kinase</fullName>
    </submittedName>
</protein>
<keyword evidence="2" id="KW-0433">Leucine-rich repeat</keyword>
<keyword evidence="7" id="KW-0675">Receptor</keyword>
<gene>
    <name evidence="7" type="ORF">POM88_049049</name>
</gene>
<keyword evidence="8" id="KW-1185">Reference proteome</keyword>
<reference evidence="7" key="1">
    <citation type="submission" date="2023-02" db="EMBL/GenBank/DDBJ databases">
        <title>Genome of toxic invasive species Heracleum sosnowskyi carries increased number of genes despite the absence of recent whole-genome duplications.</title>
        <authorList>
            <person name="Schelkunov M."/>
            <person name="Shtratnikova V."/>
            <person name="Makarenko M."/>
            <person name="Klepikova A."/>
            <person name="Omelchenko D."/>
            <person name="Novikova G."/>
            <person name="Obukhova E."/>
            <person name="Bogdanov V."/>
            <person name="Penin A."/>
            <person name="Logacheva M."/>
        </authorList>
    </citation>
    <scope>NUCLEOTIDE SEQUENCE</scope>
    <source>
        <strain evidence="7">Hsosn_3</strain>
        <tissue evidence="7">Leaf</tissue>
    </source>
</reference>
<organism evidence="7 8">
    <name type="scientific">Heracleum sosnowskyi</name>
    <dbReference type="NCBI Taxonomy" id="360622"/>
    <lineage>
        <taxon>Eukaryota</taxon>
        <taxon>Viridiplantae</taxon>
        <taxon>Streptophyta</taxon>
        <taxon>Embryophyta</taxon>
        <taxon>Tracheophyta</taxon>
        <taxon>Spermatophyta</taxon>
        <taxon>Magnoliopsida</taxon>
        <taxon>eudicotyledons</taxon>
        <taxon>Gunneridae</taxon>
        <taxon>Pentapetalae</taxon>
        <taxon>asterids</taxon>
        <taxon>campanulids</taxon>
        <taxon>Apiales</taxon>
        <taxon>Apiaceae</taxon>
        <taxon>Apioideae</taxon>
        <taxon>apioid superclade</taxon>
        <taxon>Tordylieae</taxon>
        <taxon>Tordyliinae</taxon>
        <taxon>Heracleum</taxon>
    </lineage>
</organism>
<accession>A0AAD8GWF9</accession>
<comment type="caution">
    <text evidence="7">The sequence shown here is derived from an EMBL/GenBank/DDBJ whole genome shotgun (WGS) entry which is preliminary data.</text>
</comment>
<dbReference type="InterPro" id="IPR055414">
    <property type="entry name" value="LRR_R13L4/SHOC2-like"/>
</dbReference>
<evidence type="ECO:0000256" key="1">
    <source>
        <dbReference type="ARBA" id="ARBA00004370"/>
    </source>
</evidence>
<keyword evidence="3" id="KW-0732">Signal</keyword>
<dbReference type="InterPro" id="IPR053038">
    <property type="entry name" value="RLP_Defense"/>
</dbReference>
<comment type="subcellular location">
    <subcellularLocation>
        <location evidence="1">Membrane</location>
    </subcellularLocation>
</comment>
<sequence length="280" mass="30968">MRIFNKPFVLVLFHNHCNWIGITCNSAGSVSEIIISGRVISGTLAHFNFSSFPNLTSLDMSGINLSDSIPVDIGNATQLQHLSLFANNLNGNIPSSIGLLTELQTLQLDHNNLNSSIPPELGLCTKLNILDLGGNSLTGPLPFSFSNLTQISDLSLWDNCLSGELLPHFISNWTELTSLDMKNNTFTGNIPSEIGLLTNLEYLLSGSIPKDLGKYTPYLSQVDLSKNKLSGEIPITICKAALSLLDLSRYIVFTTLKPWRFVRIIERAEQKLIRRYMKNT</sequence>
<keyword evidence="4" id="KW-0677">Repeat</keyword>
<name>A0AAD8GWF9_9APIA</name>
<dbReference type="EMBL" id="JAUIZM010000011">
    <property type="protein sequence ID" value="KAK1355793.1"/>
    <property type="molecule type" value="Genomic_DNA"/>
</dbReference>
<keyword evidence="7" id="KW-0418">Kinase</keyword>
<dbReference type="Proteomes" id="UP001237642">
    <property type="component" value="Unassembled WGS sequence"/>
</dbReference>
<proteinExistence type="predicted"/>
<keyword evidence="7" id="KW-0808">Transferase</keyword>
<evidence type="ECO:0000313" key="7">
    <source>
        <dbReference type="EMBL" id="KAK1355793.1"/>
    </source>
</evidence>
<dbReference type="SUPFAM" id="SSF52058">
    <property type="entry name" value="L domain-like"/>
    <property type="match status" value="1"/>
</dbReference>
<dbReference type="PANTHER" id="PTHR48064:SF6">
    <property type="entry name" value="RECEPTOR-LIKE PROTEIN KINASE 2"/>
    <property type="match status" value="1"/>
</dbReference>
<dbReference type="InterPro" id="IPR001611">
    <property type="entry name" value="Leu-rich_rpt"/>
</dbReference>
<evidence type="ECO:0000313" key="8">
    <source>
        <dbReference type="Proteomes" id="UP001237642"/>
    </source>
</evidence>
<evidence type="ECO:0000256" key="5">
    <source>
        <dbReference type="ARBA" id="ARBA00023136"/>
    </source>
</evidence>
<evidence type="ECO:0000256" key="4">
    <source>
        <dbReference type="ARBA" id="ARBA00022737"/>
    </source>
</evidence>
<dbReference type="Gene3D" id="3.80.10.10">
    <property type="entry name" value="Ribonuclease Inhibitor"/>
    <property type="match status" value="3"/>
</dbReference>
<evidence type="ECO:0000256" key="2">
    <source>
        <dbReference type="ARBA" id="ARBA00022614"/>
    </source>
</evidence>